<feature type="compositionally biased region" description="Polar residues" evidence="3">
    <location>
        <begin position="456"/>
        <end position="465"/>
    </location>
</feature>
<feature type="compositionally biased region" description="Polar residues" evidence="3">
    <location>
        <begin position="304"/>
        <end position="313"/>
    </location>
</feature>
<feature type="compositionally biased region" description="Basic and acidic residues" evidence="3">
    <location>
        <begin position="366"/>
        <end position="375"/>
    </location>
</feature>
<feature type="compositionally biased region" description="Basic and acidic residues" evidence="3">
    <location>
        <begin position="552"/>
        <end position="565"/>
    </location>
</feature>
<feature type="compositionally biased region" description="Pro residues" evidence="3">
    <location>
        <begin position="533"/>
        <end position="546"/>
    </location>
</feature>
<dbReference type="InterPro" id="IPR036568">
    <property type="entry name" value="GGCT-like_sf"/>
</dbReference>
<feature type="compositionally biased region" description="Acidic residues" evidence="3">
    <location>
        <begin position="499"/>
        <end position="520"/>
    </location>
</feature>
<feature type="compositionally biased region" description="Low complexity" evidence="3">
    <location>
        <begin position="644"/>
        <end position="666"/>
    </location>
</feature>
<feature type="compositionally biased region" description="Basic and acidic residues" evidence="3">
    <location>
        <begin position="279"/>
        <end position="289"/>
    </location>
</feature>
<evidence type="ECO:0000256" key="1">
    <source>
        <dbReference type="ARBA" id="ARBA00012346"/>
    </source>
</evidence>
<dbReference type="Gene3D" id="3.10.490.10">
    <property type="entry name" value="Gamma-glutamyl cyclotransferase-like"/>
    <property type="match status" value="1"/>
</dbReference>
<feature type="compositionally biased region" description="Basic and acidic residues" evidence="3">
    <location>
        <begin position="603"/>
        <end position="612"/>
    </location>
</feature>
<protein>
    <recommendedName>
        <fullName evidence="1">gamma-glutamylcyclotransferase</fullName>
        <ecNumber evidence="1">4.3.2.9</ecNumber>
    </recommendedName>
</protein>
<evidence type="ECO:0000256" key="2">
    <source>
        <dbReference type="ARBA" id="ARBA00023239"/>
    </source>
</evidence>
<comment type="caution">
    <text evidence="4">The sequence shown here is derived from an EMBL/GenBank/DDBJ whole genome shotgun (WGS) entry which is preliminary data.</text>
</comment>
<feature type="compositionally biased region" description="Basic residues" evidence="3">
    <location>
        <begin position="813"/>
        <end position="823"/>
    </location>
</feature>
<dbReference type="PANTHER" id="PTHR12935:SF0">
    <property type="entry name" value="GAMMA-GLUTAMYLCYCLOTRANSFERASE"/>
    <property type="match status" value="1"/>
</dbReference>
<feature type="compositionally biased region" description="Basic and acidic residues" evidence="3">
    <location>
        <begin position="315"/>
        <end position="352"/>
    </location>
</feature>
<dbReference type="PANTHER" id="PTHR12935">
    <property type="entry name" value="GAMMA-GLUTAMYLCYCLOTRANSFERASE"/>
    <property type="match status" value="1"/>
</dbReference>
<dbReference type="VEuPathDB" id="FungiDB:SPSK_08500"/>
<dbReference type="InterPro" id="IPR013024">
    <property type="entry name" value="GGCT-like"/>
</dbReference>
<feature type="compositionally biased region" description="Basic and acidic residues" evidence="3">
    <location>
        <begin position="726"/>
        <end position="736"/>
    </location>
</feature>
<dbReference type="CDD" id="cd06661">
    <property type="entry name" value="GGCT_like"/>
    <property type="match status" value="1"/>
</dbReference>
<dbReference type="OrthoDB" id="2924818at2759"/>
<feature type="compositionally biased region" description="Pro residues" evidence="3">
    <location>
        <begin position="667"/>
        <end position="677"/>
    </location>
</feature>
<name>A0A0F2M5Y4_SPOSC</name>
<dbReference type="Proteomes" id="UP000033710">
    <property type="component" value="Unassembled WGS sequence"/>
</dbReference>
<reference evidence="4 5" key="2">
    <citation type="journal article" date="2015" name="Eukaryot. Cell">
        <title>Asexual propagation of a virulent clone complex in a human and feline outbreak of sporotrichosis.</title>
        <authorList>
            <person name="Teixeira Mde M."/>
            <person name="Rodrigues A.M."/>
            <person name="Tsui C.K."/>
            <person name="de Almeida L.G."/>
            <person name="Van Diepeningen A.D."/>
            <person name="van den Ende B.G."/>
            <person name="Fernandes G.F."/>
            <person name="Kano R."/>
            <person name="Hamelin R.C."/>
            <person name="Lopes-Bezerra L.M."/>
            <person name="Vasconcelos A.T."/>
            <person name="de Hoog S."/>
            <person name="de Camargo Z.P."/>
            <person name="Felipe M.S."/>
        </authorList>
    </citation>
    <scope>NUCLEOTIDE SEQUENCE [LARGE SCALE GENOMIC DNA]</scope>
    <source>
        <strain evidence="4 5">1099-18</strain>
    </source>
</reference>
<keyword evidence="2" id="KW-0456">Lyase</keyword>
<feature type="region of interest" description="Disordered" evidence="3">
    <location>
        <begin position="813"/>
        <end position="836"/>
    </location>
</feature>
<dbReference type="EC" id="4.3.2.9" evidence="1"/>
<proteinExistence type="predicted"/>
<feature type="compositionally biased region" description="Basic and acidic residues" evidence="3">
    <location>
        <begin position="625"/>
        <end position="643"/>
    </location>
</feature>
<feature type="compositionally biased region" description="Acidic residues" evidence="3">
    <location>
        <begin position="613"/>
        <end position="624"/>
    </location>
</feature>
<evidence type="ECO:0000256" key="3">
    <source>
        <dbReference type="SAM" id="MobiDB-lite"/>
    </source>
</evidence>
<gene>
    <name evidence="4" type="ORF">SPSK_08500</name>
</gene>
<feature type="region of interest" description="Disordered" evidence="3">
    <location>
        <begin position="258"/>
        <end position="785"/>
    </location>
</feature>
<evidence type="ECO:0000313" key="4">
    <source>
        <dbReference type="EMBL" id="KJR85108.1"/>
    </source>
</evidence>
<feature type="compositionally biased region" description="Polar residues" evidence="3">
    <location>
        <begin position="436"/>
        <end position="448"/>
    </location>
</feature>
<dbReference type="AlphaFoldDB" id="A0A0F2M5Y4"/>
<feature type="compositionally biased region" description="Polar residues" evidence="3">
    <location>
        <begin position="409"/>
        <end position="422"/>
    </location>
</feature>
<sequence length="931" mass="100227">MADPPARSGPPADYGPLSPSAAPVSANASSTRAVGATPPPRPARTYYLAYGSDMQMAYMARTCPGSRYIGRAVLTDYRWHINGLGLANLTSVKTAHAPGLVFELEAGDRAVLETNQFPLYKSVTVDAELIPAPFCLYRRQATWITKNGGPQAVLEEAEAQGRGSNDRRASYTERGILVFISTEVTTDGRPDARYAEAINAAAADAMALGVEPMFFDRIVQPFMPGRILPILRVVRRGKGSSDGGGGADETDTTKLRPAAATAAAAAATPASTATPKRLPSRERLPERDVLTPSPTEDDKDRRGSTSANTSTDSLGRPEKERRWLTADRETRDKENDRDRDKEKDKEKEKDKVSVFGDALRSIFQRPRWDRKKESGESAESAGGATAREAAGGWRPSTLLTGSESDEPSVHNSSANNSSTSVGTGAPGRTFRRVRPQNESSSSSTTALDTRTKSNHRQSQSESSLVAPSRSRPPAPKITISRPSRHNTLERTKYDTDGGREDDDDGDEEEDDDDGSSDSEIETTRPAVLARVPLSPPARPRQPPPERASPRAPDTKTAKDPSERKPVGGSGSRASAASTTKPPGKKRPSTDEVLRMRAAAARARMAEMMRELDGTEEEKEGESDESGGRGKEKEDATAKDDTIEATKATESMKTTESTKTAETTPAQPLTPPPPPPVREAPKGPRAPSTATPQSPRETEKEPSEAGGADQTQATDESEEEEATILDTTKEKPVEVPKKTVKYTADTKLASPPTKAVAPRPAPKPAPKPAANPAPKPAPRTTPTPAPAAIPAAVSAAVPAAVPVSSRVAFVPRPRHALRPLRPRPPHAASTEQQRHHLRRPKSFCFGVQSLSRFDQFLLQAADHPHFATRPWLPAFQAHGRGGGYGRGWGGGFHGHLHGHFQSSLYSPTHSSRYLYAQTTIVATVSRERRMSF</sequence>
<dbReference type="KEGG" id="ssck:SPSK_08500"/>
<dbReference type="EMBL" id="AXCR01000007">
    <property type="protein sequence ID" value="KJR85108.1"/>
    <property type="molecule type" value="Genomic_DNA"/>
</dbReference>
<feature type="compositionally biased region" description="Low complexity" evidence="3">
    <location>
        <begin position="377"/>
        <end position="392"/>
    </location>
</feature>
<evidence type="ECO:0000313" key="5">
    <source>
        <dbReference type="Proteomes" id="UP000033710"/>
    </source>
</evidence>
<feature type="compositionally biased region" description="Pro residues" evidence="3">
    <location>
        <begin position="758"/>
        <end position="785"/>
    </location>
</feature>
<dbReference type="SUPFAM" id="SSF110857">
    <property type="entry name" value="Gamma-glutamyl cyclotransferase-like"/>
    <property type="match status" value="1"/>
</dbReference>
<dbReference type="InterPro" id="IPR017939">
    <property type="entry name" value="G-Glutamylcylcotransferase"/>
</dbReference>
<feature type="region of interest" description="Disordered" evidence="3">
    <location>
        <begin position="1"/>
        <end position="39"/>
    </location>
</feature>
<feature type="compositionally biased region" description="Low complexity" evidence="3">
    <location>
        <begin position="16"/>
        <end position="30"/>
    </location>
</feature>
<accession>A0A0F2M5Y4</accession>
<dbReference type="RefSeq" id="XP_016587784.1">
    <property type="nucleotide sequence ID" value="XM_016735095.1"/>
</dbReference>
<feature type="compositionally biased region" description="Low complexity" evidence="3">
    <location>
        <begin position="258"/>
        <end position="275"/>
    </location>
</feature>
<organism evidence="4 5">
    <name type="scientific">Sporothrix schenckii 1099-18</name>
    <dbReference type="NCBI Taxonomy" id="1397361"/>
    <lineage>
        <taxon>Eukaryota</taxon>
        <taxon>Fungi</taxon>
        <taxon>Dikarya</taxon>
        <taxon>Ascomycota</taxon>
        <taxon>Pezizomycotina</taxon>
        <taxon>Sordariomycetes</taxon>
        <taxon>Sordariomycetidae</taxon>
        <taxon>Ophiostomatales</taxon>
        <taxon>Ophiostomataceae</taxon>
        <taxon>Sporothrix</taxon>
    </lineage>
</organism>
<feature type="compositionally biased region" description="Basic and acidic residues" evidence="3">
    <location>
        <begin position="486"/>
        <end position="498"/>
    </location>
</feature>
<dbReference type="GeneID" id="27670372"/>
<dbReference type="GO" id="GO:0003839">
    <property type="term" value="F:gamma-glutamylcyclotransferase activity"/>
    <property type="evidence" value="ECO:0007669"/>
    <property type="project" value="UniProtKB-EC"/>
</dbReference>
<reference evidence="4 5" key="1">
    <citation type="journal article" date="2014" name="BMC Genomics">
        <title>Comparative genomics of the major fungal agents of human and animal Sporotrichosis: Sporothrix schenckii and Sporothrix brasiliensis.</title>
        <authorList>
            <person name="Teixeira M.M."/>
            <person name="de Almeida L.G."/>
            <person name="Kubitschek-Barreira P."/>
            <person name="Alves F.L."/>
            <person name="Kioshima E.S."/>
            <person name="Abadio A.K."/>
            <person name="Fernandes L."/>
            <person name="Derengowski L.S."/>
            <person name="Ferreira K.S."/>
            <person name="Souza R.C."/>
            <person name="Ruiz J.C."/>
            <person name="de Andrade N.C."/>
            <person name="Paes H.C."/>
            <person name="Nicola A.M."/>
            <person name="Albuquerque P."/>
            <person name="Gerber A.L."/>
            <person name="Martins V.P."/>
            <person name="Peconick L.D."/>
            <person name="Neto A.V."/>
            <person name="Chaucanez C.B."/>
            <person name="Silva P.A."/>
            <person name="Cunha O.L."/>
            <person name="de Oliveira F.F."/>
            <person name="dos Santos T.C."/>
            <person name="Barros A.L."/>
            <person name="Soares M.A."/>
            <person name="de Oliveira L.M."/>
            <person name="Marini M.M."/>
            <person name="Villalobos-Duno H."/>
            <person name="Cunha M.M."/>
            <person name="de Hoog S."/>
            <person name="da Silveira J.F."/>
            <person name="Henrissat B."/>
            <person name="Nino-Vega G.A."/>
            <person name="Cisalpino P.S."/>
            <person name="Mora-Montes H.M."/>
            <person name="Almeida S.R."/>
            <person name="Stajich J.E."/>
            <person name="Lopes-Bezerra L.M."/>
            <person name="Vasconcelos A.T."/>
            <person name="Felipe M.S."/>
        </authorList>
    </citation>
    <scope>NUCLEOTIDE SEQUENCE [LARGE SCALE GENOMIC DNA]</scope>
    <source>
        <strain evidence="4 5">1099-18</strain>
    </source>
</reference>